<feature type="domain" description="ABC transmembrane type-1" evidence="10">
    <location>
        <begin position="23"/>
        <end position="304"/>
    </location>
</feature>
<comment type="caution">
    <text evidence="11">The sequence shown here is derived from an EMBL/GenBank/DDBJ whole genome shotgun (WGS) entry which is preliminary data.</text>
</comment>
<feature type="transmembrane region" description="Helical" evidence="8">
    <location>
        <begin position="161"/>
        <end position="180"/>
    </location>
</feature>
<dbReference type="PROSITE" id="PS50893">
    <property type="entry name" value="ABC_TRANSPORTER_2"/>
    <property type="match status" value="1"/>
</dbReference>
<feature type="transmembrane region" description="Helical" evidence="8">
    <location>
        <begin position="20"/>
        <end position="43"/>
    </location>
</feature>
<dbReference type="GO" id="GO:0016887">
    <property type="term" value="F:ATP hydrolysis activity"/>
    <property type="evidence" value="ECO:0007669"/>
    <property type="project" value="InterPro"/>
</dbReference>
<dbReference type="InterPro" id="IPR039421">
    <property type="entry name" value="Type_1_exporter"/>
</dbReference>
<dbReference type="SMART" id="SM00382">
    <property type="entry name" value="AAA"/>
    <property type="match status" value="1"/>
</dbReference>
<evidence type="ECO:0000313" key="11">
    <source>
        <dbReference type="EMBL" id="OGM20784.1"/>
    </source>
</evidence>
<dbReference type="EMBL" id="MGGD01000027">
    <property type="protein sequence ID" value="OGM20784.1"/>
    <property type="molecule type" value="Genomic_DNA"/>
</dbReference>
<dbReference type="PANTHER" id="PTHR43394:SF1">
    <property type="entry name" value="ATP-BINDING CASSETTE SUB-FAMILY B MEMBER 10, MITOCHONDRIAL"/>
    <property type="match status" value="1"/>
</dbReference>
<dbReference type="InterPro" id="IPR027417">
    <property type="entry name" value="P-loop_NTPase"/>
</dbReference>
<dbReference type="GO" id="GO:0005524">
    <property type="term" value="F:ATP binding"/>
    <property type="evidence" value="ECO:0007669"/>
    <property type="project" value="UniProtKB-KW"/>
</dbReference>
<dbReference type="InterPro" id="IPR003593">
    <property type="entry name" value="AAA+_ATPase"/>
</dbReference>
<evidence type="ECO:0000256" key="5">
    <source>
        <dbReference type="ARBA" id="ARBA00022840"/>
    </source>
</evidence>
<dbReference type="Gene3D" id="1.20.1560.10">
    <property type="entry name" value="ABC transporter type 1, transmembrane domain"/>
    <property type="match status" value="1"/>
</dbReference>
<gene>
    <name evidence="11" type="ORF">A2771_03035</name>
</gene>
<dbReference type="PANTHER" id="PTHR43394">
    <property type="entry name" value="ATP-DEPENDENT PERMEASE MDL1, MITOCHONDRIAL"/>
    <property type="match status" value="1"/>
</dbReference>
<evidence type="ECO:0000256" key="2">
    <source>
        <dbReference type="ARBA" id="ARBA00022448"/>
    </source>
</evidence>
<reference evidence="11 12" key="1">
    <citation type="journal article" date="2016" name="Nat. Commun.">
        <title>Thousands of microbial genomes shed light on interconnected biogeochemical processes in an aquifer system.</title>
        <authorList>
            <person name="Anantharaman K."/>
            <person name="Brown C.T."/>
            <person name="Hug L.A."/>
            <person name="Sharon I."/>
            <person name="Castelle C.J."/>
            <person name="Probst A.J."/>
            <person name="Thomas B.C."/>
            <person name="Singh A."/>
            <person name="Wilkins M.J."/>
            <person name="Karaoz U."/>
            <person name="Brodie E.L."/>
            <person name="Williams K.H."/>
            <person name="Hubbard S.S."/>
            <person name="Banfield J.F."/>
        </authorList>
    </citation>
    <scope>NUCLEOTIDE SEQUENCE [LARGE SCALE GENOMIC DNA]</scope>
</reference>
<keyword evidence="6 8" id="KW-1133">Transmembrane helix</keyword>
<evidence type="ECO:0000313" key="12">
    <source>
        <dbReference type="Proteomes" id="UP000176741"/>
    </source>
</evidence>
<keyword evidence="4" id="KW-0547">Nucleotide-binding</keyword>
<feature type="transmembrane region" description="Helical" evidence="8">
    <location>
        <begin position="63"/>
        <end position="86"/>
    </location>
</feature>
<comment type="subcellular location">
    <subcellularLocation>
        <location evidence="1">Cell membrane</location>
        <topology evidence="1">Multi-pass membrane protein</topology>
    </subcellularLocation>
</comment>
<dbReference type="GO" id="GO:0005886">
    <property type="term" value="C:plasma membrane"/>
    <property type="evidence" value="ECO:0007669"/>
    <property type="project" value="UniProtKB-SubCell"/>
</dbReference>
<accession>A0A1F7Y0F3</accession>
<feature type="transmembrane region" description="Helical" evidence="8">
    <location>
        <begin position="139"/>
        <end position="155"/>
    </location>
</feature>
<evidence type="ECO:0000256" key="3">
    <source>
        <dbReference type="ARBA" id="ARBA00022692"/>
    </source>
</evidence>
<dbReference type="InterPro" id="IPR011527">
    <property type="entry name" value="ABC1_TM_dom"/>
</dbReference>
<name>A0A1F7Y0F3_9BACT</name>
<keyword evidence="3 8" id="KW-0812">Transmembrane</keyword>
<dbReference type="Proteomes" id="UP000176741">
    <property type="component" value="Unassembled WGS sequence"/>
</dbReference>
<evidence type="ECO:0000256" key="8">
    <source>
        <dbReference type="SAM" id="Phobius"/>
    </source>
</evidence>
<dbReference type="InterPro" id="IPR017871">
    <property type="entry name" value="ABC_transporter-like_CS"/>
</dbReference>
<dbReference type="Gene3D" id="3.40.50.300">
    <property type="entry name" value="P-loop containing nucleotide triphosphate hydrolases"/>
    <property type="match status" value="1"/>
</dbReference>
<keyword evidence="5" id="KW-0067">ATP-binding</keyword>
<keyword evidence="7 8" id="KW-0472">Membrane</keyword>
<evidence type="ECO:0008006" key="13">
    <source>
        <dbReference type="Google" id="ProtNLM"/>
    </source>
</evidence>
<dbReference type="FunFam" id="3.40.50.300:FF:000287">
    <property type="entry name" value="Multidrug ABC transporter ATP-binding protein"/>
    <property type="match status" value="1"/>
</dbReference>
<dbReference type="InterPro" id="IPR003439">
    <property type="entry name" value="ABC_transporter-like_ATP-bd"/>
</dbReference>
<dbReference type="PROSITE" id="PS00211">
    <property type="entry name" value="ABC_TRANSPORTER_1"/>
    <property type="match status" value="1"/>
</dbReference>
<dbReference type="GO" id="GO:0015421">
    <property type="term" value="F:ABC-type oligopeptide transporter activity"/>
    <property type="evidence" value="ECO:0007669"/>
    <property type="project" value="TreeGrafter"/>
</dbReference>
<protein>
    <recommendedName>
        <fullName evidence="13">ABC transporter ATP-binding protein</fullName>
    </recommendedName>
</protein>
<evidence type="ECO:0000256" key="7">
    <source>
        <dbReference type="ARBA" id="ARBA00023136"/>
    </source>
</evidence>
<dbReference type="AlphaFoldDB" id="A0A1F7Y0F3"/>
<evidence type="ECO:0000259" key="10">
    <source>
        <dbReference type="PROSITE" id="PS50929"/>
    </source>
</evidence>
<proteinExistence type="predicted"/>
<evidence type="ECO:0000259" key="9">
    <source>
        <dbReference type="PROSITE" id="PS50893"/>
    </source>
</evidence>
<dbReference type="SUPFAM" id="SSF52540">
    <property type="entry name" value="P-loop containing nucleoside triphosphate hydrolases"/>
    <property type="match status" value="1"/>
</dbReference>
<dbReference type="Pfam" id="PF00664">
    <property type="entry name" value="ABC_membrane"/>
    <property type="match status" value="1"/>
</dbReference>
<dbReference type="SUPFAM" id="SSF90123">
    <property type="entry name" value="ABC transporter transmembrane region"/>
    <property type="match status" value="1"/>
</dbReference>
<dbReference type="InterPro" id="IPR036640">
    <property type="entry name" value="ABC1_TM_sf"/>
</dbReference>
<evidence type="ECO:0000256" key="1">
    <source>
        <dbReference type="ARBA" id="ARBA00004651"/>
    </source>
</evidence>
<evidence type="ECO:0000256" key="6">
    <source>
        <dbReference type="ARBA" id="ARBA00022989"/>
    </source>
</evidence>
<feature type="domain" description="ABC transporter" evidence="9">
    <location>
        <begin position="338"/>
        <end position="573"/>
    </location>
</feature>
<keyword evidence="2" id="KW-0813">Transport</keyword>
<sequence>MNEIISTLKIFYSFVARKKFWFIVFIAITIFYGTLYSILPYFYKLFVDGLENFNYLTLVKILIFYVLVRLVALLSSSLSFYVGDILSFDAAISARRTVFKHIQDLDFAYHASKSTGSLISAIKRGDGAMWELFHAIHHRFSEVLIGFAVMIYFLGRIDPRIAIFSFVSFVLAIFLTKRLVKINIDARKRHNEEEDKVSAIIVDNLVNFETVKLFSKENWELKRLETAFIDWLKYGWKFVNTFRLIDISVGSLINLSIFLVLFFGLTLLKTTKLTTGEFILILGFVNSFYPRLFDLVWSFRDVGKSYTDLQKYFEILKSEVEIKDPEKPIYLPKVDGEIVFRNVSFSYEKNKREAVKNINLNIRLGQSVAFVGRSGSGKTTLIKLLMRFYDLDQGKILIDKTDITKFTKSYLRSFIGIVPQEPVLFNNTIGYNIGYGKEKQSKGVIIAAAKIANLHDFIETLPKKYATHVGERGIKLSGGQKQRLAIARMVLSDPDIIIFDEATSQLDSENEKLIQEALWRVTKNKTTIIIAHRLSTARKADKIVVMEEGKIVETGSHNALINKDKSLYKYFWELQTNTV</sequence>
<dbReference type="Pfam" id="PF00005">
    <property type="entry name" value="ABC_tran"/>
    <property type="match status" value="1"/>
</dbReference>
<dbReference type="PROSITE" id="PS50929">
    <property type="entry name" value="ABC_TM1F"/>
    <property type="match status" value="1"/>
</dbReference>
<feature type="transmembrane region" description="Helical" evidence="8">
    <location>
        <begin position="244"/>
        <end position="266"/>
    </location>
</feature>
<organism evidence="11 12">
    <name type="scientific">Candidatus Woesebacteria bacterium RIFCSPHIGHO2_01_FULL_38_26b</name>
    <dbReference type="NCBI Taxonomy" id="1802491"/>
    <lineage>
        <taxon>Bacteria</taxon>
        <taxon>Candidatus Woeseibacteriota</taxon>
    </lineage>
</organism>
<evidence type="ECO:0000256" key="4">
    <source>
        <dbReference type="ARBA" id="ARBA00022741"/>
    </source>
</evidence>